<dbReference type="GO" id="GO:0005524">
    <property type="term" value="F:ATP binding"/>
    <property type="evidence" value="ECO:0007669"/>
    <property type="project" value="UniProtKB-KW"/>
</dbReference>
<dbReference type="InterPro" id="IPR000014">
    <property type="entry name" value="PAS"/>
</dbReference>
<keyword evidence="9" id="KW-0472">Membrane</keyword>
<evidence type="ECO:0000256" key="5">
    <source>
        <dbReference type="ARBA" id="ARBA00022741"/>
    </source>
</evidence>
<evidence type="ECO:0000256" key="1">
    <source>
        <dbReference type="ARBA" id="ARBA00000085"/>
    </source>
</evidence>
<dbReference type="InterPro" id="IPR035965">
    <property type="entry name" value="PAS-like_dom_sf"/>
</dbReference>
<feature type="coiled-coil region" evidence="8">
    <location>
        <begin position="81"/>
        <end position="108"/>
    </location>
</feature>
<gene>
    <name evidence="11" type="ordered locus">Sulku_2560</name>
</gene>
<dbReference type="OrthoDB" id="5342753at2"/>
<dbReference type="InterPro" id="IPR036890">
    <property type="entry name" value="HATPase_C_sf"/>
</dbReference>
<evidence type="ECO:0000256" key="8">
    <source>
        <dbReference type="SAM" id="Coils"/>
    </source>
</evidence>
<evidence type="ECO:0000256" key="7">
    <source>
        <dbReference type="ARBA" id="ARBA00022840"/>
    </source>
</evidence>
<dbReference type="AlphaFoldDB" id="E4U3F3"/>
<keyword evidence="9" id="KW-1133">Transmembrane helix</keyword>
<evidence type="ECO:0000256" key="9">
    <source>
        <dbReference type="SAM" id="Phobius"/>
    </source>
</evidence>
<dbReference type="PANTHER" id="PTHR41523:SF8">
    <property type="entry name" value="ETHYLENE RESPONSE SENSOR PROTEIN"/>
    <property type="match status" value="1"/>
</dbReference>
<evidence type="ECO:0000313" key="12">
    <source>
        <dbReference type="Proteomes" id="UP000008721"/>
    </source>
</evidence>
<protein>
    <recommendedName>
        <fullName evidence="2">histidine kinase</fullName>
        <ecNumber evidence="2">2.7.13.3</ecNumber>
    </recommendedName>
</protein>
<dbReference type="Gene3D" id="3.30.565.10">
    <property type="entry name" value="Histidine kinase-like ATPase, C-terminal domain"/>
    <property type="match status" value="1"/>
</dbReference>
<keyword evidence="11" id="KW-0614">Plasmid</keyword>
<feature type="transmembrane region" description="Helical" evidence="9">
    <location>
        <begin position="64"/>
        <end position="84"/>
    </location>
</feature>
<reference evidence="11 12" key="1">
    <citation type="journal article" date="2012" name="Stand. Genomic Sci.">
        <title>Complete genome sequence of the sulfur compounds oxidizing chemolithoautotroph Sulfuricurvum kujiense type strain (YK-1(T)).</title>
        <authorList>
            <person name="Han C."/>
            <person name="Kotsyurbenko O."/>
            <person name="Chertkov O."/>
            <person name="Held B."/>
            <person name="Lapidus A."/>
            <person name="Nolan M."/>
            <person name="Lucas S."/>
            <person name="Hammon N."/>
            <person name="Deshpande S."/>
            <person name="Cheng J.F."/>
            <person name="Tapia R."/>
            <person name="Goodwin L.A."/>
            <person name="Pitluck S."/>
            <person name="Liolios K."/>
            <person name="Pagani I."/>
            <person name="Ivanova N."/>
            <person name="Mavromatis K."/>
            <person name="Mikhailova N."/>
            <person name="Pati A."/>
            <person name="Chen A."/>
            <person name="Palaniappan K."/>
            <person name="Land M."/>
            <person name="Hauser L."/>
            <person name="Chang Y.J."/>
            <person name="Jeffries C.D."/>
            <person name="Brambilla E.M."/>
            <person name="Rohde M."/>
            <person name="Spring S."/>
            <person name="Sikorski J."/>
            <person name="Goker M."/>
            <person name="Woyke T."/>
            <person name="Bristow J."/>
            <person name="Eisen J.A."/>
            <person name="Markowitz V."/>
            <person name="Hugenholtz P."/>
            <person name="Kyrpides N.C."/>
            <person name="Klenk H.P."/>
            <person name="Detter J.C."/>
        </authorList>
    </citation>
    <scope>NUCLEOTIDE SEQUENCE [LARGE SCALE GENOMIC DNA]</scope>
    <source>
        <strain evidence="12">ATCC BAA-921 / DSM 16994 / JCM 11577 / YK-1</strain>
    </source>
</reference>
<dbReference type="Pfam" id="PF13426">
    <property type="entry name" value="PAS_9"/>
    <property type="match status" value="1"/>
</dbReference>
<dbReference type="Proteomes" id="UP000008721">
    <property type="component" value="Plasmid pSULKU01"/>
</dbReference>
<evidence type="ECO:0000256" key="2">
    <source>
        <dbReference type="ARBA" id="ARBA00012438"/>
    </source>
</evidence>
<name>E4U3F3_SULKY</name>
<dbReference type="PANTHER" id="PTHR41523">
    <property type="entry name" value="TWO-COMPONENT SYSTEM SENSOR PROTEIN"/>
    <property type="match status" value="1"/>
</dbReference>
<dbReference type="InterPro" id="IPR003594">
    <property type="entry name" value="HATPase_dom"/>
</dbReference>
<keyword evidence="4" id="KW-0808">Transferase</keyword>
<dbReference type="KEGG" id="sku:Sulku_2560"/>
<feature type="domain" description="PAS" evidence="10">
    <location>
        <begin position="104"/>
        <end position="173"/>
    </location>
</feature>
<dbReference type="CDD" id="cd00130">
    <property type="entry name" value="PAS"/>
    <property type="match status" value="1"/>
</dbReference>
<feature type="transmembrane region" description="Helical" evidence="9">
    <location>
        <begin position="33"/>
        <end position="52"/>
    </location>
</feature>
<keyword evidence="3" id="KW-0597">Phosphoprotein</keyword>
<dbReference type="GO" id="GO:0004673">
    <property type="term" value="F:protein histidine kinase activity"/>
    <property type="evidence" value="ECO:0007669"/>
    <property type="project" value="UniProtKB-EC"/>
</dbReference>
<dbReference type="NCBIfam" id="TIGR00229">
    <property type="entry name" value="sensory_box"/>
    <property type="match status" value="1"/>
</dbReference>
<dbReference type="PROSITE" id="PS50112">
    <property type="entry name" value="PAS"/>
    <property type="match status" value="1"/>
</dbReference>
<evidence type="ECO:0000256" key="3">
    <source>
        <dbReference type="ARBA" id="ARBA00022553"/>
    </source>
</evidence>
<dbReference type="eggNOG" id="COG2202">
    <property type="taxonomic scope" value="Bacteria"/>
</dbReference>
<sequence length="440" mass="50309">MLEFQSQNRSDFKGTLLLRWIEISNENRAKLQAFGFAIVGVIGVAIVDRVSIRLINPNTNEFGLPFFIGTVFFILSAIFLYTLLRRNARIAEDALKKLAEEKENLQRFHFALDKSADAIYWFTFDTRFFYVNDAACKMLGYTKDELLTMKLSDIDPDYTKNTQDFLLQIREKQYICFESQQIRKDGSTFPVSVTASYFCDASKEFICSFGRDITEQKGRRKLITEQNEALKSSLQDKEVLIKEIHHRVKNNLEVISSLLQMQNRRETNDQIKDALSKSQSRIYAIALVHEMLYQNSDLATINMKSHLERLSSAMIDLYAHNKNISVRLNAEDIYLSMDYAILIALIVHELFLNSIKHAFVDKDDGQIDIFIRNGPNGAIEFGVNDNGIGINPDAIKTSTSLGCELINTITEFQLNGEIITDSTNGFKCTVTFVPKEKENQ</sequence>
<dbReference type="SMART" id="SM00387">
    <property type="entry name" value="HATPase_c"/>
    <property type="match status" value="1"/>
</dbReference>
<evidence type="ECO:0000259" key="10">
    <source>
        <dbReference type="PROSITE" id="PS50112"/>
    </source>
</evidence>
<dbReference type="SUPFAM" id="SSF55785">
    <property type="entry name" value="PYP-like sensor domain (PAS domain)"/>
    <property type="match status" value="1"/>
</dbReference>
<dbReference type="InterPro" id="IPR011495">
    <property type="entry name" value="Sig_transdc_His_kin_sub2_dim/P"/>
</dbReference>
<proteinExistence type="predicted"/>
<evidence type="ECO:0000256" key="4">
    <source>
        <dbReference type="ARBA" id="ARBA00022679"/>
    </source>
</evidence>
<keyword evidence="6 11" id="KW-0418">Kinase</keyword>
<keyword evidence="12" id="KW-1185">Reference proteome</keyword>
<dbReference type="SMART" id="SM00091">
    <property type="entry name" value="PAS"/>
    <property type="match status" value="1"/>
</dbReference>
<accession>E4U3F3</accession>
<keyword evidence="7" id="KW-0067">ATP-binding</keyword>
<dbReference type="eggNOG" id="COG3920">
    <property type="taxonomic scope" value="Bacteria"/>
</dbReference>
<geneLocation type="plasmid" evidence="11 12">
    <name>pSULKU01</name>
</geneLocation>
<dbReference type="HOGENOM" id="CLU_000445_114_57_7"/>
<organism evidence="11 12">
    <name type="scientific">Sulfuricurvum kujiense (strain ATCC BAA-921 / DSM 16994 / JCM 11577 / YK-1)</name>
    <dbReference type="NCBI Taxonomy" id="709032"/>
    <lineage>
        <taxon>Bacteria</taxon>
        <taxon>Pseudomonadati</taxon>
        <taxon>Campylobacterota</taxon>
        <taxon>Epsilonproteobacteria</taxon>
        <taxon>Campylobacterales</taxon>
        <taxon>Sulfurimonadaceae</taxon>
        <taxon>Sulfuricurvum</taxon>
    </lineage>
</organism>
<keyword evidence="8" id="KW-0175">Coiled coil</keyword>
<dbReference type="Pfam" id="PF07568">
    <property type="entry name" value="HisKA_2"/>
    <property type="match status" value="1"/>
</dbReference>
<dbReference type="EMBL" id="CP002356">
    <property type="protein sequence ID" value="ADR35219.1"/>
    <property type="molecule type" value="Genomic_DNA"/>
</dbReference>
<dbReference type="Pfam" id="PF02518">
    <property type="entry name" value="HATPase_c"/>
    <property type="match status" value="1"/>
</dbReference>
<keyword evidence="5" id="KW-0547">Nucleotide-binding</keyword>
<dbReference type="Gene3D" id="3.30.450.20">
    <property type="entry name" value="PAS domain"/>
    <property type="match status" value="1"/>
</dbReference>
<comment type="catalytic activity">
    <reaction evidence="1">
        <text>ATP + protein L-histidine = ADP + protein N-phospho-L-histidine.</text>
        <dbReference type="EC" id="2.7.13.3"/>
    </reaction>
</comment>
<dbReference type="EC" id="2.7.13.3" evidence="2"/>
<keyword evidence="9" id="KW-0812">Transmembrane</keyword>
<dbReference type="SUPFAM" id="SSF55874">
    <property type="entry name" value="ATPase domain of HSP90 chaperone/DNA topoisomerase II/histidine kinase"/>
    <property type="match status" value="1"/>
</dbReference>
<evidence type="ECO:0000256" key="6">
    <source>
        <dbReference type="ARBA" id="ARBA00022777"/>
    </source>
</evidence>
<evidence type="ECO:0000313" key="11">
    <source>
        <dbReference type="EMBL" id="ADR35219.1"/>
    </source>
</evidence>